<dbReference type="KEGG" id="clup:CLUP02_02427"/>
<sequence>MTMQQRLSWSNSASKFQESILTPRPAEQAAATSSQKIGPQQLLTGGVLHDIKRRSTSRRAVRVPWADRGDECLCLPHASGLASLAIPRWMILLVSNESLDTPGLSSILPLSLC</sequence>
<accession>A0A9Q8SHE7</accession>
<organism evidence="1 2">
    <name type="scientific">Colletotrichum lupini</name>
    <dbReference type="NCBI Taxonomy" id="145971"/>
    <lineage>
        <taxon>Eukaryota</taxon>
        <taxon>Fungi</taxon>
        <taxon>Dikarya</taxon>
        <taxon>Ascomycota</taxon>
        <taxon>Pezizomycotina</taxon>
        <taxon>Sordariomycetes</taxon>
        <taxon>Hypocreomycetidae</taxon>
        <taxon>Glomerellales</taxon>
        <taxon>Glomerellaceae</taxon>
        <taxon>Colletotrichum</taxon>
        <taxon>Colletotrichum acutatum species complex</taxon>
    </lineage>
</organism>
<dbReference type="AlphaFoldDB" id="A0A9Q8SHE7"/>
<dbReference type="EMBL" id="CP019474">
    <property type="protein sequence ID" value="UQC76961.1"/>
    <property type="molecule type" value="Genomic_DNA"/>
</dbReference>
<reference evidence="1" key="1">
    <citation type="journal article" date="2021" name="Mol. Plant Microbe Interact.">
        <title>Complete Genome Sequence of the Plant-Pathogenic Fungus Colletotrichum lupini.</title>
        <authorList>
            <person name="Baroncelli R."/>
            <person name="Pensec F."/>
            <person name="Da Lio D."/>
            <person name="Boufleur T."/>
            <person name="Vicente I."/>
            <person name="Sarrocco S."/>
            <person name="Picot A."/>
            <person name="Baraldi E."/>
            <person name="Sukno S."/>
            <person name="Thon M."/>
            <person name="Le Floch G."/>
        </authorList>
    </citation>
    <scope>NUCLEOTIDE SEQUENCE</scope>
    <source>
        <strain evidence="1">IMI 504893</strain>
    </source>
</reference>
<dbReference type="RefSeq" id="XP_049138602.1">
    <property type="nucleotide sequence ID" value="XM_049281459.1"/>
</dbReference>
<evidence type="ECO:0000313" key="2">
    <source>
        <dbReference type="Proteomes" id="UP000830671"/>
    </source>
</evidence>
<dbReference type="GeneID" id="73336469"/>
<proteinExistence type="predicted"/>
<evidence type="ECO:0000313" key="1">
    <source>
        <dbReference type="EMBL" id="UQC76961.1"/>
    </source>
</evidence>
<name>A0A9Q8SHE7_9PEZI</name>
<gene>
    <name evidence="1" type="ORF">CLUP02_02427</name>
</gene>
<keyword evidence="2" id="KW-1185">Reference proteome</keyword>
<protein>
    <submittedName>
        <fullName evidence="1">Uncharacterized protein</fullName>
    </submittedName>
</protein>
<dbReference type="Proteomes" id="UP000830671">
    <property type="component" value="Chromosome 2"/>
</dbReference>